<comment type="caution">
    <text evidence="2">The sequence shown here is derived from an EMBL/GenBank/DDBJ whole genome shotgun (WGS) entry which is preliminary data.</text>
</comment>
<gene>
    <name evidence="2" type="ORF">DPMN_141278</name>
</gene>
<proteinExistence type="predicted"/>
<name>A0A9D4GF39_DREPO</name>
<feature type="domain" description="DUF7869" evidence="1">
    <location>
        <begin position="1"/>
        <end position="97"/>
    </location>
</feature>
<accession>A0A9D4GF39</accession>
<dbReference type="AlphaFoldDB" id="A0A9D4GF39"/>
<dbReference type="Proteomes" id="UP000828390">
    <property type="component" value="Unassembled WGS sequence"/>
</dbReference>
<reference evidence="2" key="1">
    <citation type="journal article" date="2019" name="bioRxiv">
        <title>The Genome of the Zebra Mussel, Dreissena polymorpha: A Resource for Invasive Species Research.</title>
        <authorList>
            <person name="McCartney M.A."/>
            <person name="Auch B."/>
            <person name="Kono T."/>
            <person name="Mallez S."/>
            <person name="Zhang Y."/>
            <person name="Obille A."/>
            <person name="Becker A."/>
            <person name="Abrahante J.E."/>
            <person name="Garbe J."/>
            <person name="Badalamenti J.P."/>
            <person name="Herman A."/>
            <person name="Mangelson H."/>
            <person name="Liachko I."/>
            <person name="Sullivan S."/>
            <person name="Sone E.D."/>
            <person name="Koren S."/>
            <person name="Silverstein K.A.T."/>
            <person name="Beckman K.B."/>
            <person name="Gohl D.M."/>
        </authorList>
    </citation>
    <scope>NUCLEOTIDE SEQUENCE</scope>
    <source>
        <strain evidence="2">Duluth1</strain>
        <tissue evidence="2">Whole animal</tissue>
    </source>
</reference>
<sequence length="104" mass="12052">MLAGHTRFAPDWYFGNRTVKWRASDAETMQDIATTVRSLSRSGHNIPHLVSDTESPVKFFDWRSHLEASFGNMTSITKYHHFFVFKDEPGVLHCKEYADSTDER</sequence>
<evidence type="ECO:0000313" key="2">
    <source>
        <dbReference type="EMBL" id="KAH3812837.1"/>
    </source>
</evidence>
<protein>
    <recommendedName>
        <fullName evidence="1">DUF7869 domain-containing protein</fullName>
    </recommendedName>
</protein>
<dbReference type="EMBL" id="JAIWYP010000006">
    <property type="protein sequence ID" value="KAH3812837.1"/>
    <property type="molecule type" value="Genomic_DNA"/>
</dbReference>
<dbReference type="InterPro" id="IPR057191">
    <property type="entry name" value="DUF7869"/>
</dbReference>
<organism evidence="2 3">
    <name type="scientific">Dreissena polymorpha</name>
    <name type="common">Zebra mussel</name>
    <name type="synonym">Mytilus polymorpha</name>
    <dbReference type="NCBI Taxonomy" id="45954"/>
    <lineage>
        <taxon>Eukaryota</taxon>
        <taxon>Metazoa</taxon>
        <taxon>Spiralia</taxon>
        <taxon>Lophotrochozoa</taxon>
        <taxon>Mollusca</taxon>
        <taxon>Bivalvia</taxon>
        <taxon>Autobranchia</taxon>
        <taxon>Heteroconchia</taxon>
        <taxon>Euheterodonta</taxon>
        <taxon>Imparidentia</taxon>
        <taxon>Neoheterodontei</taxon>
        <taxon>Myida</taxon>
        <taxon>Dreissenoidea</taxon>
        <taxon>Dreissenidae</taxon>
        <taxon>Dreissena</taxon>
    </lineage>
</organism>
<evidence type="ECO:0000259" key="1">
    <source>
        <dbReference type="Pfam" id="PF25273"/>
    </source>
</evidence>
<keyword evidence="3" id="KW-1185">Reference proteome</keyword>
<reference evidence="2" key="2">
    <citation type="submission" date="2020-11" db="EMBL/GenBank/DDBJ databases">
        <authorList>
            <person name="McCartney M.A."/>
            <person name="Auch B."/>
            <person name="Kono T."/>
            <person name="Mallez S."/>
            <person name="Becker A."/>
            <person name="Gohl D.M."/>
            <person name="Silverstein K.A.T."/>
            <person name="Koren S."/>
            <person name="Bechman K.B."/>
            <person name="Herman A."/>
            <person name="Abrahante J.E."/>
            <person name="Garbe J."/>
        </authorList>
    </citation>
    <scope>NUCLEOTIDE SEQUENCE</scope>
    <source>
        <strain evidence="2">Duluth1</strain>
        <tissue evidence="2">Whole animal</tissue>
    </source>
</reference>
<dbReference type="Pfam" id="PF25273">
    <property type="entry name" value="DUF7869"/>
    <property type="match status" value="1"/>
</dbReference>
<dbReference type="PANTHER" id="PTHR34415">
    <property type="entry name" value="INTEGRASE CATALYTIC DOMAIN-CONTAINING PROTEIN"/>
    <property type="match status" value="1"/>
</dbReference>
<evidence type="ECO:0000313" key="3">
    <source>
        <dbReference type="Proteomes" id="UP000828390"/>
    </source>
</evidence>
<dbReference type="PANTHER" id="PTHR34415:SF1">
    <property type="entry name" value="INTEGRASE CATALYTIC DOMAIN-CONTAINING PROTEIN"/>
    <property type="match status" value="1"/>
</dbReference>